<protein>
    <recommendedName>
        <fullName evidence="4">Proteins of 100 residues with WXG</fullName>
    </recommendedName>
</protein>
<evidence type="ECO:0000256" key="1">
    <source>
        <dbReference type="SAM" id="MobiDB-lite"/>
    </source>
</evidence>
<feature type="compositionally biased region" description="Basic and acidic residues" evidence="1">
    <location>
        <begin position="415"/>
        <end position="430"/>
    </location>
</feature>
<sequence length="457" mass="46662">MPSYDEALAANPAGFVDYAAEMTSAGTDLTDHQGEYDAVVTTINADWQDEANAAFNEDVDTVGAHVGDVVSQVDQAAELLSTGGGHMVSQVEQLRATDAAYRGAGFDVQSEPRVELGAVHWAAIAAAGPFGPVLRALFQARADEGTTQLQLGLAVLTATDVATGAGLTAAAEQLEPLEDKGGPGNTVCPPAVDEKPDRNESNTKDENGTAKKTGGDEKDGKDGKDENKEGNKDEKDEKDGEKDEKPKEEDPADPDRQDQAPRNPEAEQPRNETPGMVEPDPGPADVPGYESPELSAPEIPDYESDWDPSELGGAELPTGGLAGGGGIGSGGGLSGGGTGAPDLPLGAPGGASGGVFAAPGAGAAPVGATGAGARTGAGGFMGAPGARGANVADDEVERESFLLEDPDEDVWGIGTDKDNPYVDYQGERPGESGPPPLDEIPPFTLPGFDLPSDQNPR</sequence>
<dbReference type="InterPro" id="IPR036689">
    <property type="entry name" value="ESAT-6-like_sf"/>
</dbReference>
<dbReference type="AlphaFoldDB" id="A0A1G6WRT5"/>
<dbReference type="EMBL" id="FNAD01000006">
    <property type="protein sequence ID" value="SDD67755.1"/>
    <property type="molecule type" value="Genomic_DNA"/>
</dbReference>
<dbReference type="RefSeq" id="WP_091034461.1">
    <property type="nucleotide sequence ID" value="NZ_FNAD01000006.1"/>
</dbReference>
<accession>A0A1G6WRT5</accession>
<feature type="region of interest" description="Disordered" evidence="1">
    <location>
        <begin position="175"/>
        <end position="351"/>
    </location>
</feature>
<gene>
    <name evidence="2" type="ORF">SAMN05216270_106147</name>
</gene>
<evidence type="ECO:0008006" key="4">
    <source>
        <dbReference type="Google" id="ProtNLM"/>
    </source>
</evidence>
<feature type="compositionally biased region" description="Gly residues" evidence="1">
    <location>
        <begin position="320"/>
        <end position="339"/>
    </location>
</feature>
<feature type="compositionally biased region" description="Low complexity" evidence="1">
    <location>
        <begin position="310"/>
        <end position="319"/>
    </location>
</feature>
<reference evidence="3" key="1">
    <citation type="submission" date="2016-10" db="EMBL/GenBank/DDBJ databases">
        <authorList>
            <person name="Varghese N."/>
            <person name="Submissions S."/>
        </authorList>
    </citation>
    <scope>NUCLEOTIDE SEQUENCE [LARGE SCALE GENOMIC DNA]</scope>
    <source>
        <strain evidence="3">CGMCC 4.3516</strain>
    </source>
</reference>
<evidence type="ECO:0000313" key="3">
    <source>
        <dbReference type="Proteomes" id="UP000198949"/>
    </source>
</evidence>
<name>A0A1G6WRT5_9ACTN</name>
<dbReference type="SUPFAM" id="SSF140453">
    <property type="entry name" value="EsxAB dimer-like"/>
    <property type="match status" value="1"/>
</dbReference>
<keyword evidence="3" id="KW-1185">Reference proteome</keyword>
<feature type="compositionally biased region" description="Basic and acidic residues" evidence="1">
    <location>
        <begin position="192"/>
        <end position="270"/>
    </location>
</feature>
<dbReference type="Proteomes" id="UP000198949">
    <property type="component" value="Unassembled WGS sequence"/>
</dbReference>
<dbReference type="OrthoDB" id="5197986at2"/>
<organism evidence="2 3">
    <name type="scientific">Glycomyces harbinensis</name>
    <dbReference type="NCBI Taxonomy" id="58114"/>
    <lineage>
        <taxon>Bacteria</taxon>
        <taxon>Bacillati</taxon>
        <taxon>Actinomycetota</taxon>
        <taxon>Actinomycetes</taxon>
        <taxon>Glycomycetales</taxon>
        <taxon>Glycomycetaceae</taxon>
        <taxon>Glycomyces</taxon>
    </lineage>
</organism>
<feature type="region of interest" description="Disordered" evidence="1">
    <location>
        <begin position="405"/>
        <end position="457"/>
    </location>
</feature>
<evidence type="ECO:0000313" key="2">
    <source>
        <dbReference type="EMBL" id="SDD67755.1"/>
    </source>
</evidence>
<dbReference type="STRING" id="58114.SAMN05216270_106147"/>
<proteinExistence type="predicted"/>
<dbReference type="Gene3D" id="1.10.287.1060">
    <property type="entry name" value="ESAT-6-like"/>
    <property type="match status" value="1"/>
</dbReference>